<dbReference type="InterPro" id="IPR008948">
    <property type="entry name" value="L-Aspartase-like"/>
</dbReference>
<dbReference type="OrthoDB" id="9802809at2"/>
<evidence type="ECO:0000313" key="5">
    <source>
        <dbReference type="Proteomes" id="UP000245433"/>
    </source>
</evidence>
<proteinExistence type="predicted"/>
<dbReference type="RefSeq" id="WP_089937640.1">
    <property type="nucleotide sequence ID" value="NZ_CAKOEX010000001.1"/>
</dbReference>
<dbReference type="SUPFAM" id="SSF48557">
    <property type="entry name" value="L-aspartase-like"/>
    <property type="match status" value="1"/>
</dbReference>
<dbReference type="Gene3D" id="1.20.200.10">
    <property type="entry name" value="Fumarase/aspartase (Central domain)"/>
    <property type="match status" value="1"/>
</dbReference>
<feature type="domain" description="Fumarase C C-terminal" evidence="3">
    <location>
        <begin position="406"/>
        <end position="457"/>
    </location>
</feature>
<reference evidence="4 5" key="1">
    <citation type="submission" date="2018-04" db="EMBL/GenBank/DDBJ databases">
        <title>Genomic Encyclopedia of Type Strains, Phase IV (KMG-IV): sequencing the most valuable type-strain genomes for metagenomic binning, comparative biology and taxonomic classification.</title>
        <authorList>
            <person name="Goeker M."/>
        </authorList>
    </citation>
    <scope>NUCLEOTIDE SEQUENCE [LARGE SCALE GENOMIC DNA]</scope>
    <source>
        <strain evidence="4 5">DSM 28795</strain>
    </source>
</reference>
<dbReference type="InterPro" id="IPR024083">
    <property type="entry name" value="Fumarase/histidase_N"/>
</dbReference>
<dbReference type="GO" id="GO:0005829">
    <property type="term" value="C:cytosol"/>
    <property type="evidence" value="ECO:0007669"/>
    <property type="project" value="TreeGrafter"/>
</dbReference>
<dbReference type="Pfam" id="PF00206">
    <property type="entry name" value="Lyase_1"/>
    <property type="match status" value="1"/>
</dbReference>
<feature type="domain" description="Fumarate lyase N-terminal" evidence="2">
    <location>
        <begin position="11"/>
        <end position="339"/>
    </location>
</feature>
<dbReference type="GO" id="GO:0008797">
    <property type="term" value="F:aspartate ammonia-lyase activity"/>
    <property type="evidence" value="ECO:0007669"/>
    <property type="project" value="TreeGrafter"/>
</dbReference>
<dbReference type="InterPro" id="IPR022761">
    <property type="entry name" value="Fumarate_lyase_N"/>
</dbReference>
<protein>
    <submittedName>
        <fullName evidence="4">Aspartate ammonia-lyase</fullName>
    </submittedName>
</protein>
<evidence type="ECO:0000313" key="4">
    <source>
        <dbReference type="EMBL" id="PVY86338.1"/>
    </source>
</evidence>
<organism evidence="4 5">
    <name type="scientific">Convivina intestini</name>
    <dbReference type="NCBI Taxonomy" id="1505726"/>
    <lineage>
        <taxon>Bacteria</taxon>
        <taxon>Bacillati</taxon>
        <taxon>Bacillota</taxon>
        <taxon>Bacilli</taxon>
        <taxon>Lactobacillales</taxon>
        <taxon>Lactobacillaceae</taxon>
        <taxon>Convivina</taxon>
    </lineage>
</organism>
<dbReference type="InterPro" id="IPR000362">
    <property type="entry name" value="Fumarate_lyase_fam"/>
</dbReference>
<dbReference type="AlphaFoldDB" id="A0A2U1DF92"/>
<dbReference type="Gene3D" id="1.10.40.30">
    <property type="entry name" value="Fumarase/aspartase (C-terminal domain)"/>
    <property type="match status" value="1"/>
</dbReference>
<dbReference type="Gene3D" id="1.10.275.10">
    <property type="entry name" value="Fumarase/aspartase (N-terminal domain)"/>
    <property type="match status" value="1"/>
</dbReference>
<dbReference type="PANTHER" id="PTHR42696:SF2">
    <property type="entry name" value="ASPARTATE AMMONIA-LYASE"/>
    <property type="match status" value="1"/>
</dbReference>
<evidence type="ECO:0000256" key="1">
    <source>
        <dbReference type="ARBA" id="ARBA00023239"/>
    </source>
</evidence>
<dbReference type="FunFam" id="1.20.200.10:FF:000001">
    <property type="entry name" value="Fumarate hydratase, mitochondrial"/>
    <property type="match status" value="1"/>
</dbReference>
<accession>A0A2U1DF92</accession>
<dbReference type="GO" id="GO:0006531">
    <property type="term" value="P:aspartate metabolic process"/>
    <property type="evidence" value="ECO:0007669"/>
    <property type="project" value="TreeGrafter"/>
</dbReference>
<name>A0A2U1DF92_9LACO</name>
<dbReference type="Proteomes" id="UP000245433">
    <property type="component" value="Unassembled WGS sequence"/>
</dbReference>
<dbReference type="InterPro" id="IPR020557">
    <property type="entry name" value="Fumarate_lyase_CS"/>
</dbReference>
<keyword evidence="1 4" id="KW-0456">Lyase</keyword>
<dbReference type="InterPro" id="IPR051546">
    <property type="entry name" value="Aspartate_Ammonia-Lyase"/>
</dbReference>
<comment type="caution">
    <text evidence="4">The sequence shown here is derived from an EMBL/GenBank/DDBJ whole genome shotgun (WGS) entry which is preliminary data.</text>
</comment>
<dbReference type="PRINTS" id="PR00149">
    <property type="entry name" value="FUMRATELYASE"/>
</dbReference>
<keyword evidence="5" id="KW-1185">Reference proteome</keyword>
<dbReference type="Pfam" id="PF10415">
    <property type="entry name" value="FumaraseC_C"/>
    <property type="match status" value="1"/>
</dbReference>
<dbReference type="NCBIfam" id="NF008909">
    <property type="entry name" value="PRK12273.1"/>
    <property type="match status" value="1"/>
</dbReference>
<dbReference type="EMBL" id="QEKT01000001">
    <property type="protein sequence ID" value="PVY86338.1"/>
    <property type="molecule type" value="Genomic_DNA"/>
</dbReference>
<dbReference type="PANTHER" id="PTHR42696">
    <property type="entry name" value="ASPARTATE AMMONIA-LYASE"/>
    <property type="match status" value="1"/>
</dbReference>
<dbReference type="GO" id="GO:0006099">
    <property type="term" value="P:tricarboxylic acid cycle"/>
    <property type="evidence" value="ECO:0007669"/>
    <property type="project" value="InterPro"/>
</dbReference>
<evidence type="ECO:0000259" key="2">
    <source>
        <dbReference type="Pfam" id="PF00206"/>
    </source>
</evidence>
<dbReference type="PROSITE" id="PS00163">
    <property type="entry name" value="FUMARATE_LYASES"/>
    <property type="match status" value="1"/>
</dbReference>
<evidence type="ECO:0000259" key="3">
    <source>
        <dbReference type="Pfam" id="PF10415"/>
    </source>
</evidence>
<dbReference type="InterPro" id="IPR018951">
    <property type="entry name" value="Fumarase_C_C"/>
</dbReference>
<sequence length="471" mass="50555">MRIETDSLGSLAVPDEARYGIHTQRALNNFPISQTTTKPALIAALIEIKQAAAKTNVAGGTLASDIGQVIQHACQKLLDQPIDSADFPIGDIQGGAGTSTNMNANEVVANVALSLLDEPKGAYQRIHPNDHVNMGQSTNDTYPSAGKIALIRNLQPLLTELEALIDALAQQAELNAQNYKMGRTQLQDAVPMTLGNTFHAWLVALKRDLQRLGQAQAGLYTLNLGGSAIGSGINVSQYYQEHMIDNLVEITGLPLRQAEDLFDATSNLDSFLALSAALKSLATNLSKFAADLRLMSSGPRSGLHEINLPAKQAGSSIMPGKVNPVIPEVVSQVAFEVIGFDATITAAVAGGQLELNAFEPIIFKSLFTGIEHLTAVMATFRVNAIEGLVANKEQLQADIHFSISFATAMVPLVGYQKAAELAKQSLKNGQSLHELAENSGWFSPNQMKEIFNVERLVKNGRQRGHGLVFDK</sequence>
<gene>
    <name evidence="4" type="ORF">C7384_101253</name>
</gene>